<organism evidence="12 13">
    <name type="scientific">Desulfatibacillum aliphaticivorans</name>
    <dbReference type="NCBI Taxonomy" id="218208"/>
    <lineage>
        <taxon>Bacteria</taxon>
        <taxon>Pseudomonadati</taxon>
        <taxon>Thermodesulfobacteriota</taxon>
        <taxon>Desulfobacteria</taxon>
        <taxon>Desulfobacterales</taxon>
        <taxon>Desulfatibacillaceae</taxon>
        <taxon>Desulfatibacillum</taxon>
    </lineage>
</organism>
<evidence type="ECO:0000313" key="13">
    <source>
        <dbReference type="Proteomes" id="UP000000739"/>
    </source>
</evidence>
<keyword evidence="13" id="KW-1185">Reference proteome</keyword>
<keyword evidence="7" id="KW-0067">ATP-binding</keyword>
<evidence type="ECO:0000256" key="5">
    <source>
        <dbReference type="ARBA" id="ARBA00022741"/>
    </source>
</evidence>
<dbReference type="InterPro" id="IPR029016">
    <property type="entry name" value="GAF-like_dom_sf"/>
</dbReference>
<evidence type="ECO:0000256" key="1">
    <source>
        <dbReference type="ARBA" id="ARBA00000085"/>
    </source>
</evidence>
<evidence type="ECO:0000256" key="3">
    <source>
        <dbReference type="ARBA" id="ARBA00022553"/>
    </source>
</evidence>
<dbReference type="AlphaFoldDB" id="B8FFB5"/>
<dbReference type="InterPro" id="IPR003594">
    <property type="entry name" value="HATPase_dom"/>
</dbReference>
<feature type="domain" description="Response regulatory" evidence="11">
    <location>
        <begin position="780"/>
        <end position="896"/>
    </location>
</feature>
<dbReference type="CDD" id="cd00156">
    <property type="entry name" value="REC"/>
    <property type="match status" value="1"/>
</dbReference>
<dbReference type="eggNOG" id="COG4191">
    <property type="taxonomic scope" value="Bacteria"/>
</dbReference>
<dbReference type="HOGENOM" id="CLU_355902_0_0_7"/>
<keyword evidence="8" id="KW-0902">Two-component regulatory system</keyword>
<keyword evidence="3 9" id="KW-0597">Phosphoprotein</keyword>
<dbReference type="SMART" id="SM00388">
    <property type="entry name" value="HisKA"/>
    <property type="match status" value="1"/>
</dbReference>
<evidence type="ECO:0000256" key="7">
    <source>
        <dbReference type="ARBA" id="ARBA00022840"/>
    </source>
</evidence>
<dbReference type="Pfam" id="PF00072">
    <property type="entry name" value="Response_reg"/>
    <property type="match status" value="1"/>
</dbReference>
<dbReference type="SUPFAM" id="SSF55874">
    <property type="entry name" value="ATPase domain of HSP90 chaperone/DNA topoisomerase II/histidine kinase"/>
    <property type="match status" value="1"/>
</dbReference>
<dbReference type="InterPro" id="IPR005467">
    <property type="entry name" value="His_kinase_dom"/>
</dbReference>
<dbReference type="GO" id="GO:0005524">
    <property type="term" value="F:ATP binding"/>
    <property type="evidence" value="ECO:0007669"/>
    <property type="project" value="UniProtKB-KW"/>
</dbReference>
<dbReference type="Pfam" id="PF08448">
    <property type="entry name" value="PAS_4"/>
    <property type="match status" value="1"/>
</dbReference>
<dbReference type="InterPro" id="IPR001789">
    <property type="entry name" value="Sig_transdc_resp-reg_receiver"/>
</dbReference>
<dbReference type="InterPro" id="IPR011006">
    <property type="entry name" value="CheY-like_superfamily"/>
</dbReference>
<evidence type="ECO:0000256" key="2">
    <source>
        <dbReference type="ARBA" id="ARBA00012438"/>
    </source>
</evidence>
<sequence length="900" mass="98233">MSENQRDSKSQQLGIISQFLRLVNSSRGDHAVFSTMVEGSVELLEAEAGTIALIDQEDPTQLAFYYTAGKAAEILRGQRFPSGQGIIGWVVENDLPLVVNDVKNDPRFSGAADKLTGFNTHSAACAPIKSRGRVIGAIEILNKKKGLFSDTDRNLLCILVDVAALGFEKARPIPAQKIQSALEAHSANEKKDSNPELEAFQSYHEAVLKKVGEGVMVLDAEAQAVYVNRTFLSFLRKNRKDVLGKKCHEIFFHKPEACEGCIKNEIIASEVKDEPANRACKNLSAGGRIMSVHANALSKNSGENHGLMLTARDTTLLDRQMGLLKAANIVSGLCFSGKSASGQADLILAELGQAAGASRCYWFSNIAVENNKVYARQVAEWCASGFPSQEKDSKLARVKYPKRWRKKFAKGWFVSETESSSPDDAIFRFKSEDVQAILLIPLFVGGKFQGVIGFDNCKSMTPWRAAEASILKFAVDSFSRGLEREKETQECHEALGRTADAILVERTSLESSAAQKSNPPEEEVDVDTCQYVFRDRVALSQRMEVMGEIVSGVTHNFRNVLSGITANVQLMQMKYGGLDGLDRQTDALLDLASMGSDLIRSILQYSRPDTNGDKTVFDVTQLLREIYQVVSKVFDKRIVTHRSLPDPLAVYGNRSELGQIFMNLCTNARDAMPKGGQLDIQAVSAPDGVEITISDTGHGMDAEMTREIFKPFFTTKEPGKGTGLGLSTSYAIVKDHGGKIHVNSKVGVGTAFTVLLPHTSQIPEAAPKACLETITGQAEKILVIDDDKTFLEPLADLLTATGYTPRAVSSAVKGLQEYSGWKPDVVLLDRNMPDASGCEMVEHILKINPEARIIMMSGFDDAGPEALEDGVRQKISGYLSKPIEISELTQAIKKALDAGC</sequence>
<dbReference type="eggNOG" id="COG3829">
    <property type="taxonomic scope" value="Bacteria"/>
</dbReference>
<feature type="modified residue" description="4-aspartylphosphate" evidence="9">
    <location>
        <position position="829"/>
    </location>
</feature>
<dbReference type="RefSeq" id="WP_015947249.1">
    <property type="nucleotide sequence ID" value="NC_011768.1"/>
</dbReference>
<dbReference type="SUPFAM" id="SSF47384">
    <property type="entry name" value="Homodimeric domain of signal transducing histidine kinase"/>
    <property type="match status" value="1"/>
</dbReference>
<feature type="domain" description="Histidine kinase" evidence="10">
    <location>
        <begin position="552"/>
        <end position="760"/>
    </location>
</feature>
<dbReference type="eggNOG" id="COG2197">
    <property type="taxonomic scope" value="Bacteria"/>
</dbReference>
<dbReference type="SMART" id="SM00065">
    <property type="entry name" value="GAF"/>
    <property type="match status" value="2"/>
</dbReference>
<dbReference type="EMBL" id="CP001322">
    <property type="protein sequence ID" value="ACL04175.1"/>
    <property type="molecule type" value="Genomic_DNA"/>
</dbReference>
<dbReference type="PROSITE" id="PS50110">
    <property type="entry name" value="RESPONSE_REGULATORY"/>
    <property type="match status" value="1"/>
</dbReference>
<keyword evidence="6 12" id="KW-0418">Kinase</keyword>
<protein>
    <recommendedName>
        <fullName evidence="2">histidine kinase</fullName>
        <ecNumber evidence="2">2.7.13.3</ecNumber>
    </recommendedName>
</protein>
<dbReference type="InterPro" id="IPR036890">
    <property type="entry name" value="HATPase_C_sf"/>
</dbReference>
<dbReference type="PANTHER" id="PTHR43065:SF46">
    <property type="entry name" value="C4-DICARBOXYLATE TRANSPORT SENSOR PROTEIN DCTB"/>
    <property type="match status" value="1"/>
</dbReference>
<gene>
    <name evidence="12" type="ordered locus">Dalk_2482</name>
</gene>
<dbReference type="Pfam" id="PF02518">
    <property type="entry name" value="HATPase_c"/>
    <property type="match status" value="1"/>
</dbReference>
<dbReference type="Proteomes" id="UP000000739">
    <property type="component" value="Chromosome"/>
</dbReference>
<dbReference type="Gene3D" id="3.30.450.40">
    <property type="match status" value="2"/>
</dbReference>
<evidence type="ECO:0000256" key="4">
    <source>
        <dbReference type="ARBA" id="ARBA00022679"/>
    </source>
</evidence>
<dbReference type="InterPro" id="IPR003661">
    <property type="entry name" value="HisK_dim/P_dom"/>
</dbReference>
<evidence type="ECO:0000256" key="9">
    <source>
        <dbReference type="PROSITE-ProRule" id="PRU00169"/>
    </source>
</evidence>
<dbReference type="Gene3D" id="1.10.287.130">
    <property type="match status" value="1"/>
</dbReference>
<evidence type="ECO:0000259" key="11">
    <source>
        <dbReference type="PROSITE" id="PS50110"/>
    </source>
</evidence>
<evidence type="ECO:0000256" key="6">
    <source>
        <dbReference type="ARBA" id="ARBA00022777"/>
    </source>
</evidence>
<reference evidence="12 13" key="1">
    <citation type="journal article" date="2012" name="Environ. Microbiol.">
        <title>The genome sequence of Desulfatibacillum alkenivorans AK-01: a blueprint for anaerobic alkane oxidation.</title>
        <authorList>
            <person name="Callaghan A.V."/>
            <person name="Morris B.E."/>
            <person name="Pereira I.A."/>
            <person name="McInerney M.J."/>
            <person name="Austin R.N."/>
            <person name="Groves J.T."/>
            <person name="Kukor J.J."/>
            <person name="Suflita J.M."/>
            <person name="Young L.Y."/>
            <person name="Zylstra G.J."/>
            <person name="Wawrik B."/>
        </authorList>
    </citation>
    <scope>NUCLEOTIDE SEQUENCE [LARGE SCALE GENOMIC DNA]</scope>
    <source>
        <strain evidence="12 13">AK-01</strain>
    </source>
</reference>
<dbReference type="CDD" id="cd00082">
    <property type="entry name" value="HisKA"/>
    <property type="match status" value="1"/>
</dbReference>
<dbReference type="SUPFAM" id="SSF55781">
    <property type="entry name" value="GAF domain-like"/>
    <property type="match status" value="2"/>
</dbReference>
<dbReference type="InterPro" id="IPR035965">
    <property type="entry name" value="PAS-like_dom_sf"/>
</dbReference>
<dbReference type="SMART" id="SM00387">
    <property type="entry name" value="HATPase_c"/>
    <property type="match status" value="1"/>
</dbReference>
<evidence type="ECO:0000259" key="10">
    <source>
        <dbReference type="PROSITE" id="PS50109"/>
    </source>
</evidence>
<keyword evidence="4" id="KW-0808">Transferase</keyword>
<keyword evidence="5" id="KW-0547">Nucleotide-binding</keyword>
<dbReference type="GO" id="GO:0000155">
    <property type="term" value="F:phosphorelay sensor kinase activity"/>
    <property type="evidence" value="ECO:0007669"/>
    <property type="project" value="InterPro"/>
</dbReference>
<dbReference type="InterPro" id="IPR004358">
    <property type="entry name" value="Sig_transdc_His_kin-like_C"/>
</dbReference>
<dbReference type="Gene3D" id="3.30.450.20">
    <property type="entry name" value="PAS domain"/>
    <property type="match status" value="1"/>
</dbReference>
<name>B8FFB5_DESAL</name>
<comment type="catalytic activity">
    <reaction evidence="1">
        <text>ATP + protein L-histidine = ADP + protein N-phospho-L-histidine.</text>
        <dbReference type="EC" id="2.7.13.3"/>
    </reaction>
</comment>
<accession>B8FFB5</accession>
<dbReference type="InterPro" id="IPR036097">
    <property type="entry name" value="HisK_dim/P_sf"/>
</dbReference>
<dbReference type="InterPro" id="IPR003018">
    <property type="entry name" value="GAF"/>
</dbReference>
<dbReference type="KEGG" id="dal:Dalk_2482"/>
<dbReference type="InterPro" id="IPR013656">
    <property type="entry name" value="PAS_4"/>
</dbReference>
<dbReference type="SMART" id="SM00448">
    <property type="entry name" value="REC"/>
    <property type="match status" value="1"/>
</dbReference>
<dbReference type="Gene3D" id="3.30.565.10">
    <property type="entry name" value="Histidine kinase-like ATPase, C-terminal domain"/>
    <property type="match status" value="1"/>
</dbReference>
<dbReference type="Gene3D" id="3.40.50.2300">
    <property type="match status" value="1"/>
</dbReference>
<evidence type="ECO:0000256" key="8">
    <source>
        <dbReference type="ARBA" id="ARBA00023012"/>
    </source>
</evidence>
<dbReference type="PRINTS" id="PR00344">
    <property type="entry name" value="BCTRLSENSOR"/>
</dbReference>
<evidence type="ECO:0000313" key="12">
    <source>
        <dbReference type="EMBL" id="ACL04175.1"/>
    </source>
</evidence>
<dbReference type="EC" id="2.7.13.3" evidence="2"/>
<proteinExistence type="predicted"/>
<dbReference type="SUPFAM" id="SSF52172">
    <property type="entry name" value="CheY-like"/>
    <property type="match status" value="1"/>
</dbReference>
<dbReference type="Pfam" id="PF01590">
    <property type="entry name" value="GAF"/>
    <property type="match status" value="1"/>
</dbReference>
<dbReference type="SUPFAM" id="SSF55785">
    <property type="entry name" value="PYP-like sensor domain (PAS domain)"/>
    <property type="match status" value="1"/>
</dbReference>
<dbReference type="PANTHER" id="PTHR43065">
    <property type="entry name" value="SENSOR HISTIDINE KINASE"/>
    <property type="match status" value="1"/>
</dbReference>
<dbReference type="PROSITE" id="PS50109">
    <property type="entry name" value="HIS_KIN"/>
    <property type="match status" value="1"/>
</dbReference>
<dbReference type="eggNOG" id="COG2203">
    <property type="taxonomic scope" value="Bacteria"/>
</dbReference>